<keyword evidence="1" id="KW-0479">Metal-binding</keyword>
<dbReference type="Proteomes" id="UP000324832">
    <property type="component" value="Unassembled WGS sequence"/>
</dbReference>
<reference evidence="5 6" key="1">
    <citation type="submission" date="2017-07" db="EMBL/GenBank/DDBJ databases">
        <authorList>
            <person name="Talla V."/>
            <person name="Backstrom N."/>
        </authorList>
    </citation>
    <scope>NUCLEOTIDE SEQUENCE [LARGE SCALE GENOMIC DNA]</scope>
</reference>
<gene>
    <name evidence="5" type="ORF">LSINAPIS_LOCUS3507</name>
</gene>
<dbReference type="Gene3D" id="2.20.25.240">
    <property type="match status" value="1"/>
</dbReference>
<keyword evidence="3" id="KW-0862">Zinc</keyword>
<organism evidence="5 6">
    <name type="scientific">Leptidea sinapis</name>
    <dbReference type="NCBI Taxonomy" id="189913"/>
    <lineage>
        <taxon>Eukaryota</taxon>
        <taxon>Metazoa</taxon>
        <taxon>Ecdysozoa</taxon>
        <taxon>Arthropoda</taxon>
        <taxon>Hexapoda</taxon>
        <taxon>Insecta</taxon>
        <taxon>Pterygota</taxon>
        <taxon>Neoptera</taxon>
        <taxon>Endopterygota</taxon>
        <taxon>Lepidoptera</taxon>
        <taxon>Glossata</taxon>
        <taxon>Ditrysia</taxon>
        <taxon>Papilionoidea</taxon>
        <taxon>Pieridae</taxon>
        <taxon>Dismorphiinae</taxon>
        <taxon>Leptidea</taxon>
    </lineage>
</organism>
<keyword evidence="2" id="KW-0863">Zinc-finger</keyword>
<name>A0A5E4PXA5_9NEOP</name>
<evidence type="ECO:0000256" key="2">
    <source>
        <dbReference type="ARBA" id="ARBA00022771"/>
    </source>
</evidence>
<dbReference type="Pfam" id="PF04500">
    <property type="entry name" value="FLYWCH"/>
    <property type="match status" value="1"/>
</dbReference>
<dbReference type="EMBL" id="FZQP02000837">
    <property type="protein sequence ID" value="VVC90640.1"/>
    <property type="molecule type" value="Genomic_DNA"/>
</dbReference>
<feature type="domain" description="FLYWCH-type" evidence="4">
    <location>
        <begin position="6"/>
        <end position="65"/>
    </location>
</feature>
<evidence type="ECO:0000256" key="3">
    <source>
        <dbReference type="ARBA" id="ARBA00022833"/>
    </source>
</evidence>
<evidence type="ECO:0000313" key="6">
    <source>
        <dbReference type="Proteomes" id="UP000324832"/>
    </source>
</evidence>
<sequence>MSSIQYVMTSRGNRVLSYNGHKFHVNTRRGYKTYWRCAGRVAKGCTMSITTIEDNVVKVNNEHNHE</sequence>
<dbReference type="InterPro" id="IPR007588">
    <property type="entry name" value="Znf_FLYWCH"/>
</dbReference>
<evidence type="ECO:0000256" key="1">
    <source>
        <dbReference type="ARBA" id="ARBA00022723"/>
    </source>
</evidence>
<dbReference type="GO" id="GO:0008270">
    <property type="term" value="F:zinc ion binding"/>
    <property type="evidence" value="ECO:0007669"/>
    <property type="project" value="UniProtKB-KW"/>
</dbReference>
<keyword evidence="6" id="KW-1185">Reference proteome</keyword>
<evidence type="ECO:0000259" key="4">
    <source>
        <dbReference type="Pfam" id="PF04500"/>
    </source>
</evidence>
<evidence type="ECO:0000313" key="5">
    <source>
        <dbReference type="EMBL" id="VVC90640.1"/>
    </source>
</evidence>
<proteinExistence type="predicted"/>
<dbReference type="AlphaFoldDB" id="A0A5E4PXA5"/>
<accession>A0A5E4PXA5</accession>
<protein>
    <recommendedName>
        <fullName evidence="4">FLYWCH-type domain-containing protein</fullName>
    </recommendedName>
</protein>